<evidence type="ECO:0000256" key="3">
    <source>
        <dbReference type="ARBA" id="ARBA00022692"/>
    </source>
</evidence>
<keyword evidence="6" id="KW-0472">Membrane</keyword>
<dbReference type="PANTHER" id="PTHR23033">
    <property type="entry name" value="BETA1,3-GALACTOSYLTRANSFERASE"/>
    <property type="match status" value="1"/>
</dbReference>
<gene>
    <name evidence="8" type="ORF">QYM36_020114</name>
</gene>
<reference evidence="8" key="1">
    <citation type="submission" date="2023-07" db="EMBL/GenBank/DDBJ databases">
        <title>Chromosome-level genome assembly of Artemia franciscana.</title>
        <authorList>
            <person name="Jo E."/>
        </authorList>
    </citation>
    <scope>NUCLEOTIDE SEQUENCE</scope>
    <source>
        <tissue evidence="8">Whole body</tissue>
    </source>
</reference>
<keyword evidence="4" id="KW-0735">Signal-anchor</keyword>
<dbReference type="GO" id="GO:0016020">
    <property type="term" value="C:membrane"/>
    <property type="evidence" value="ECO:0007669"/>
    <property type="project" value="UniProtKB-SubCell"/>
</dbReference>
<keyword evidence="3" id="KW-0812">Transmembrane</keyword>
<evidence type="ECO:0000313" key="8">
    <source>
        <dbReference type="EMBL" id="KAK2701216.1"/>
    </source>
</evidence>
<protein>
    <recommendedName>
        <fullName evidence="10">N-acetylgalactosaminide beta-1,3-galactosyltransferase</fullName>
    </recommendedName>
</protein>
<sequence>MSIMEFSFDFFFSSESSEDFSDSQLLQYPTLPTIVLPVPDDWPNLWGKTKEAFKYVYEHYFDKADWFFKADDDTFAIPENARDLLLLYDTNEPIYFGAKMKNIQNTYYAPGGAATKAHADGSHQPDDDYGTGQKPKVNKNMVS</sequence>
<evidence type="ECO:0000256" key="1">
    <source>
        <dbReference type="ARBA" id="ARBA00004606"/>
    </source>
</evidence>
<evidence type="ECO:0000256" key="7">
    <source>
        <dbReference type="SAM" id="MobiDB-lite"/>
    </source>
</evidence>
<accession>A0AA88KSQ9</accession>
<comment type="caution">
    <text evidence="8">The sequence shown here is derived from an EMBL/GenBank/DDBJ whole genome shotgun (WGS) entry which is preliminary data.</text>
</comment>
<dbReference type="EMBL" id="JAVRJZ010006480">
    <property type="protein sequence ID" value="KAK2701216.1"/>
    <property type="molecule type" value="Genomic_DNA"/>
</dbReference>
<feature type="compositionally biased region" description="Basic and acidic residues" evidence="7">
    <location>
        <begin position="117"/>
        <end position="126"/>
    </location>
</feature>
<proteinExistence type="inferred from homology"/>
<evidence type="ECO:0000256" key="2">
    <source>
        <dbReference type="ARBA" id="ARBA00006462"/>
    </source>
</evidence>
<dbReference type="AlphaFoldDB" id="A0AA88KSQ9"/>
<dbReference type="Proteomes" id="UP001187531">
    <property type="component" value="Unassembled WGS sequence"/>
</dbReference>
<comment type="subcellular location">
    <subcellularLocation>
        <location evidence="1">Membrane</location>
        <topology evidence="1">Single-pass type II membrane protein</topology>
    </subcellularLocation>
</comment>
<keyword evidence="9" id="KW-1185">Reference proteome</keyword>
<dbReference type="PANTHER" id="PTHR23033:SF14">
    <property type="entry name" value="GLYCOPROTEIN-N-ACETYLGALACTOSAMINE 3-BETA-GALACTOSYLTRANSFERASE 1-RELATED"/>
    <property type="match status" value="1"/>
</dbReference>
<keyword evidence="5" id="KW-1133">Transmembrane helix</keyword>
<dbReference type="GO" id="GO:0016263">
    <property type="term" value="F:glycoprotein-N-acetylgalactosamine 3-beta-galactosyltransferase activity"/>
    <property type="evidence" value="ECO:0007669"/>
    <property type="project" value="TreeGrafter"/>
</dbReference>
<name>A0AA88KSQ9_ARTSF</name>
<comment type="similarity">
    <text evidence="2">Belongs to the glycosyltransferase 31 family. Beta3-Gal-T subfamily.</text>
</comment>
<dbReference type="Gene3D" id="3.90.550.50">
    <property type="match status" value="1"/>
</dbReference>
<evidence type="ECO:0008006" key="10">
    <source>
        <dbReference type="Google" id="ProtNLM"/>
    </source>
</evidence>
<evidence type="ECO:0000313" key="9">
    <source>
        <dbReference type="Proteomes" id="UP001187531"/>
    </source>
</evidence>
<evidence type="ECO:0000256" key="4">
    <source>
        <dbReference type="ARBA" id="ARBA00022968"/>
    </source>
</evidence>
<feature type="region of interest" description="Disordered" evidence="7">
    <location>
        <begin position="114"/>
        <end position="143"/>
    </location>
</feature>
<evidence type="ECO:0000256" key="5">
    <source>
        <dbReference type="ARBA" id="ARBA00022989"/>
    </source>
</evidence>
<dbReference type="InterPro" id="IPR026050">
    <property type="entry name" value="C1GALT1/C1GALT1_chp1"/>
</dbReference>
<evidence type="ECO:0000256" key="6">
    <source>
        <dbReference type="ARBA" id="ARBA00023136"/>
    </source>
</evidence>
<organism evidence="8 9">
    <name type="scientific">Artemia franciscana</name>
    <name type="common">Brine shrimp</name>
    <name type="synonym">Artemia sanfranciscana</name>
    <dbReference type="NCBI Taxonomy" id="6661"/>
    <lineage>
        <taxon>Eukaryota</taxon>
        <taxon>Metazoa</taxon>
        <taxon>Ecdysozoa</taxon>
        <taxon>Arthropoda</taxon>
        <taxon>Crustacea</taxon>
        <taxon>Branchiopoda</taxon>
        <taxon>Anostraca</taxon>
        <taxon>Artemiidae</taxon>
        <taxon>Artemia</taxon>
    </lineage>
</organism>